<organism evidence="3 5">
    <name type="scientific">Anaerotignum propionicum DSM 1682</name>
    <dbReference type="NCBI Taxonomy" id="991789"/>
    <lineage>
        <taxon>Bacteria</taxon>
        <taxon>Bacillati</taxon>
        <taxon>Bacillota</taxon>
        <taxon>Clostridia</taxon>
        <taxon>Lachnospirales</taxon>
        <taxon>Anaerotignaceae</taxon>
        <taxon>Anaerotignum</taxon>
    </lineage>
</organism>
<proteinExistence type="predicted"/>
<feature type="transmembrane region" description="Helical" evidence="1">
    <location>
        <begin position="7"/>
        <end position="26"/>
    </location>
</feature>
<reference evidence="2 4" key="1">
    <citation type="journal article" date="2016" name="Genome Announc.">
        <title>Complete Genome Sequence of the Amino Acid-Fermenting Clostridium propionicum X2 (DSM 1682).</title>
        <authorList>
            <person name="Poehlein A."/>
            <person name="Schlien K."/>
            <person name="Chowdhury N.P."/>
            <person name="Gottschalk G."/>
            <person name="Buckel W."/>
            <person name="Daniel R."/>
        </authorList>
    </citation>
    <scope>NUCLEOTIDE SEQUENCE [LARGE SCALE GENOMIC DNA]</scope>
    <source>
        <strain evidence="2 4">X2</strain>
    </source>
</reference>
<reference evidence="4" key="2">
    <citation type="submission" date="2016-01" db="EMBL/GenBank/DDBJ databases">
        <authorList>
            <person name="Poehlein A."/>
            <person name="Schlien K."/>
            <person name="Gottschalk G."/>
            <person name="Buckel W."/>
            <person name="Daniel R."/>
        </authorList>
    </citation>
    <scope>NUCLEOTIDE SEQUENCE [LARGE SCALE GENOMIC DNA]</scope>
    <source>
        <strain evidence="4">X2</strain>
    </source>
</reference>
<evidence type="ECO:0000313" key="3">
    <source>
        <dbReference type="EMBL" id="SHE62609.1"/>
    </source>
</evidence>
<dbReference type="AlphaFoldDB" id="A0A0X1U805"/>
<evidence type="ECO:0000313" key="4">
    <source>
        <dbReference type="Proteomes" id="UP000068026"/>
    </source>
</evidence>
<evidence type="ECO:0000313" key="2">
    <source>
        <dbReference type="EMBL" id="AMJ41064.1"/>
    </source>
</evidence>
<reference evidence="3" key="4">
    <citation type="submission" date="2016-11" db="EMBL/GenBank/DDBJ databases">
        <authorList>
            <person name="Varghese N."/>
            <person name="Submissions S."/>
        </authorList>
    </citation>
    <scope>NUCLEOTIDE SEQUENCE</scope>
    <source>
        <strain evidence="3">DSM 1682</strain>
    </source>
</reference>
<protein>
    <submittedName>
        <fullName evidence="3">Uncharacterized protein</fullName>
    </submittedName>
</protein>
<accession>A0A0X1U805</accession>
<dbReference type="KEGG" id="cpro:CPRO_14710"/>
<evidence type="ECO:0000256" key="1">
    <source>
        <dbReference type="SAM" id="Phobius"/>
    </source>
</evidence>
<keyword evidence="1" id="KW-1133">Transmembrane helix</keyword>
<keyword evidence="1" id="KW-0472">Membrane</keyword>
<name>A0A0X1U805_ANAPI</name>
<keyword evidence="1" id="KW-0812">Transmembrane</keyword>
<keyword evidence="4" id="KW-1185">Reference proteome</keyword>
<dbReference type="Proteomes" id="UP000184204">
    <property type="component" value="Unassembled WGS sequence"/>
</dbReference>
<dbReference type="EMBL" id="CP014223">
    <property type="protein sequence ID" value="AMJ41064.1"/>
    <property type="molecule type" value="Genomic_DNA"/>
</dbReference>
<reference evidence="5" key="3">
    <citation type="submission" date="2016-11" db="EMBL/GenBank/DDBJ databases">
        <authorList>
            <person name="Jaros S."/>
            <person name="Januszkiewicz K."/>
            <person name="Wedrychowicz H."/>
        </authorList>
    </citation>
    <scope>NUCLEOTIDE SEQUENCE [LARGE SCALE GENOMIC DNA]</scope>
    <source>
        <strain evidence="5">DSM 1682</strain>
    </source>
</reference>
<gene>
    <name evidence="2" type="ORF">CPRO_14710</name>
    <name evidence="3" type="ORF">SAMN02745151_01282</name>
</gene>
<dbReference type="EMBL" id="FQUA01000004">
    <property type="protein sequence ID" value="SHE62609.1"/>
    <property type="molecule type" value="Genomic_DNA"/>
</dbReference>
<dbReference type="Proteomes" id="UP000068026">
    <property type="component" value="Chromosome"/>
</dbReference>
<evidence type="ECO:0000313" key="5">
    <source>
        <dbReference type="Proteomes" id="UP000184204"/>
    </source>
</evidence>
<sequence length="113" mass="13148">MNNKIKLFVTFVVLSYFLYILIKFLYPKILITTIELQMKLFKDNEKGPTEVSFAVDKHMFVESENGYVTSAVCVHNGKSYVLSEDEYLYLLNGGKMEEVLRQRQNLNVPIESQ</sequence>